<feature type="non-terminal residue" evidence="2">
    <location>
        <position position="382"/>
    </location>
</feature>
<evidence type="ECO:0000313" key="2">
    <source>
        <dbReference type="EMBL" id="KJA12630.1"/>
    </source>
</evidence>
<gene>
    <name evidence="2" type="ORF">HYPSUDRAFT_60322</name>
</gene>
<evidence type="ECO:0000313" key="3">
    <source>
        <dbReference type="Proteomes" id="UP000054270"/>
    </source>
</evidence>
<proteinExistence type="predicted"/>
<feature type="compositionally biased region" description="Basic and acidic residues" evidence="1">
    <location>
        <begin position="50"/>
        <end position="60"/>
    </location>
</feature>
<sequence>MSSLQADNLPKKVPHAADQLVTVVPASSGRGHPASSNNSGPRRVPLSTEPESRRVAERRKEAKYGRSFTSLFVGFGTETRTLSELYRAYIEPGGDDSLRPVLRGDLKGGIGATTDLWNAFIMGVKEATDLLAEALATGHFWTPRTQAAYAMKSAMGNPHFKMLFIKVESGPLSAIYTGTKVGPWNHDTSEEALRKKEAAFANLFIWEISLLIEDLKAEFVGPMRGLGETYLTKYVIAGNIFPSKWEEGASVLRSEAQRILAMVGVDPPDAELKMILYASPCCLKLAKRLVYTAGPENVAFGLRRSSVSETKAVDREKCALPFTVLAHAATMRTQLISWLKLFAVCTAEPKTRAFLSDLDRNLSDEEVKSLGDNFRELATFGY</sequence>
<dbReference type="EMBL" id="KN818057">
    <property type="protein sequence ID" value="KJA12630.1"/>
    <property type="molecule type" value="Genomic_DNA"/>
</dbReference>
<evidence type="ECO:0000256" key="1">
    <source>
        <dbReference type="SAM" id="MobiDB-lite"/>
    </source>
</evidence>
<name>A0A0D2NVR5_HYPSF</name>
<feature type="region of interest" description="Disordered" evidence="1">
    <location>
        <begin position="1"/>
        <end position="60"/>
    </location>
</feature>
<keyword evidence="3" id="KW-1185">Reference proteome</keyword>
<dbReference type="Proteomes" id="UP000054270">
    <property type="component" value="Unassembled WGS sequence"/>
</dbReference>
<protein>
    <submittedName>
        <fullName evidence="2">Uncharacterized protein</fullName>
    </submittedName>
</protein>
<organism evidence="2 3">
    <name type="scientific">Hypholoma sublateritium (strain FD-334 SS-4)</name>
    <dbReference type="NCBI Taxonomy" id="945553"/>
    <lineage>
        <taxon>Eukaryota</taxon>
        <taxon>Fungi</taxon>
        <taxon>Dikarya</taxon>
        <taxon>Basidiomycota</taxon>
        <taxon>Agaricomycotina</taxon>
        <taxon>Agaricomycetes</taxon>
        <taxon>Agaricomycetidae</taxon>
        <taxon>Agaricales</taxon>
        <taxon>Agaricineae</taxon>
        <taxon>Strophariaceae</taxon>
        <taxon>Hypholoma</taxon>
    </lineage>
</organism>
<dbReference type="AlphaFoldDB" id="A0A0D2NVR5"/>
<reference evidence="3" key="1">
    <citation type="submission" date="2014-04" db="EMBL/GenBank/DDBJ databases">
        <title>Evolutionary Origins and Diversification of the Mycorrhizal Mutualists.</title>
        <authorList>
            <consortium name="DOE Joint Genome Institute"/>
            <consortium name="Mycorrhizal Genomics Consortium"/>
            <person name="Kohler A."/>
            <person name="Kuo A."/>
            <person name="Nagy L.G."/>
            <person name="Floudas D."/>
            <person name="Copeland A."/>
            <person name="Barry K.W."/>
            <person name="Cichocki N."/>
            <person name="Veneault-Fourrey C."/>
            <person name="LaButti K."/>
            <person name="Lindquist E.A."/>
            <person name="Lipzen A."/>
            <person name="Lundell T."/>
            <person name="Morin E."/>
            <person name="Murat C."/>
            <person name="Riley R."/>
            <person name="Ohm R."/>
            <person name="Sun H."/>
            <person name="Tunlid A."/>
            <person name="Henrissat B."/>
            <person name="Grigoriev I.V."/>
            <person name="Hibbett D.S."/>
            <person name="Martin F."/>
        </authorList>
    </citation>
    <scope>NUCLEOTIDE SEQUENCE [LARGE SCALE GENOMIC DNA]</scope>
    <source>
        <strain evidence="3">FD-334 SS-4</strain>
    </source>
</reference>
<accession>A0A0D2NVR5</accession>